<name>A0AAW0B5E5_9AGAR</name>
<accession>A0AAW0B5E5</accession>
<dbReference type="EMBL" id="JAYKXP010000172">
    <property type="protein sequence ID" value="KAK7021335.1"/>
    <property type="molecule type" value="Genomic_DNA"/>
</dbReference>
<protein>
    <recommendedName>
        <fullName evidence="3">Thaumatin-like protein</fullName>
    </recommendedName>
</protein>
<proteinExistence type="predicted"/>
<reference evidence="1 2" key="1">
    <citation type="submission" date="2024-01" db="EMBL/GenBank/DDBJ databases">
        <title>A draft genome for a cacao thread blight-causing isolate of Paramarasmius palmivorus.</title>
        <authorList>
            <person name="Baruah I.K."/>
            <person name="Bukari Y."/>
            <person name="Amoako-Attah I."/>
            <person name="Meinhardt L.W."/>
            <person name="Bailey B.A."/>
            <person name="Cohen S.P."/>
        </authorList>
    </citation>
    <scope>NUCLEOTIDE SEQUENCE [LARGE SCALE GENOMIC DNA]</scope>
    <source>
        <strain evidence="1 2">GH-12</strain>
    </source>
</reference>
<evidence type="ECO:0000313" key="1">
    <source>
        <dbReference type="EMBL" id="KAK7021335.1"/>
    </source>
</evidence>
<sequence>MTATEYRRLQRESGVRAIPNVWRRARLIPLWRICELPQVYCCVRVTASYIDRWARAGTSTFYGVLRSDEAETAHLHIALLGLSTLEIGIKIGKEQYSRPSQVHIYYNSHMKLSLIASTLALAATALAESHTVKLVNNCSSGKPVFLYQGHPTPRGSGTIQGQLLGGVAWVDGFAGHNCLSSGVNCGIVEFSLTNPSNPANSQNAADYSLLTGPGLGNHQFTYKMNFAFTGSCTKKAPGPCTGNSREKCPGAYLGNDTKSGRPVQCVSDNAGITITFC</sequence>
<gene>
    <name evidence="1" type="ORF">VNI00_017437</name>
</gene>
<keyword evidence="2" id="KW-1185">Reference proteome</keyword>
<dbReference type="AlphaFoldDB" id="A0AAW0B5E5"/>
<organism evidence="1 2">
    <name type="scientific">Paramarasmius palmivorus</name>
    <dbReference type="NCBI Taxonomy" id="297713"/>
    <lineage>
        <taxon>Eukaryota</taxon>
        <taxon>Fungi</taxon>
        <taxon>Dikarya</taxon>
        <taxon>Basidiomycota</taxon>
        <taxon>Agaricomycotina</taxon>
        <taxon>Agaricomycetes</taxon>
        <taxon>Agaricomycetidae</taxon>
        <taxon>Agaricales</taxon>
        <taxon>Marasmiineae</taxon>
        <taxon>Marasmiaceae</taxon>
        <taxon>Paramarasmius</taxon>
    </lineage>
</organism>
<evidence type="ECO:0008006" key="3">
    <source>
        <dbReference type="Google" id="ProtNLM"/>
    </source>
</evidence>
<evidence type="ECO:0000313" key="2">
    <source>
        <dbReference type="Proteomes" id="UP001383192"/>
    </source>
</evidence>
<dbReference type="Proteomes" id="UP001383192">
    <property type="component" value="Unassembled WGS sequence"/>
</dbReference>
<comment type="caution">
    <text evidence="1">The sequence shown here is derived from an EMBL/GenBank/DDBJ whole genome shotgun (WGS) entry which is preliminary data.</text>
</comment>